<dbReference type="Proteomes" id="UP000016587">
    <property type="component" value="Chromosome"/>
</dbReference>
<proteinExistence type="predicted"/>
<reference evidence="1 2" key="1">
    <citation type="journal article" date="2013" name="J. Bacteriol.">
        <title>Roles of HynAB and Ech, the only two hydrogenases found in the model sulfate reducer Desulfovibrio gigas.</title>
        <authorList>
            <person name="Morais-Silva F.O."/>
            <person name="Santos C.I."/>
            <person name="Rodrigues R."/>
            <person name="Pereira I.A."/>
            <person name="Rodrigues-Pousada C."/>
        </authorList>
    </citation>
    <scope>NUCLEOTIDE SEQUENCE [LARGE SCALE GENOMIC DNA]</scope>
    <source>
        <strain evidence="2">ATCC 19364 / DSM 1382 / NCIMB 9332 / VKM B-1759</strain>
    </source>
</reference>
<name>T2G7B6_MEGG1</name>
<evidence type="ECO:0008006" key="3">
    <source>
        <dbReference type="Google" id="ProtNLM"/>
    </source>
</evidence>
<dbReference type="PATRIC" id="fig|1121448.10.peg.242"/>
<evidence type="ECO:0000313" key="2">
    <source>
        <dbReference type="Proteomes" id="UP000016587"/>
    </source>
</evidence>
<reference evidence="2" key="2">
    <citation type="submission" date="2013-07" db="EMBL/GenBank/DDBJ databases">
        <authorList>
            <person name="Morais-Silva F.O."/>
            <person name="Rezende A.M."/>
            <person name="Pimentel C."/>
            <person name="Resende D.M."/>
            <person name="Santos C.I."/>
            <person name="Clemente C."/>
            <person name="de Oliveira L.M."/>
            <person name="da Silva S.M."/>
            <person name="Costa D.A."/>
            <person name="Varela-Raposo A."/>
            <person name="Horacio E.C.A."/>
            <person name="Matos M."/>
            <person name="Flores O."/>
            <person name="Ruiz J.C."/>
            <person name="Rodrigues-Pousada C."/>
        </authorList>
    </citation>
    <scope>NUCLEOTIDE SEQUENCE [LARGE SCALE GENOMIC DNA]</scope>
    <source>
        <strain evidence="2">ATCC 19364 / DSM 1382 / NCIMB 9332 / VKM B-1759</strain>
    </source>
</reference>
<dbReference type="HOGENOM" id="CLU_2422119_0_0_7"/>
<accession>T2G7B6</accession>
<gene>
    <name evidence="1" type="ORF">DGI_0236</name>
</gene>
<keyword evidence="2" id="KW-1185">Reference proteome</keyword>
<sequence length="91" mass="10020">MKKQYYSDMARVAAMTDSEATRNALDDPDAQPLDSAFMRKAVTRIRRPGQAPEPCALVALDPDVAAFFGKQQDCSAAVNAVLRRYLEGEKV</sequence>
<protein>
    <recommendedName>
        <fullName evidence="3">BrnA antitoxin of type II toxin-antitoxin system</fullName>
    </recommendedName>
</protein>
<organism evidence="1 2">
    <name type="scientific">Megalodesulfovibrio gigas (strain ATCC 19364 / DSM 1382 / NCIMB 9332 / VKM B-1759)</name>
    <name type="common">Desulfovibrio gigas</name>
    <dbReference type="NCBI Taxonomy" id="1121448"/>
    <lineage>
        <taxon>Bacteria</taxon>
        <taxon>Pseudomonadati</taxon>
        <taxon>Thermodesulfobacteriota</taxon>
        <taxon>Desulfovibrionia</taxon>
        <taxon>Desulfovibrionales</taxon>
        <taxon>Desulfovibrionaceae</taxon>
        <taxon>Megalodesulfovibrio</taxon>
    </lineage>
</organism>
<dbReference type="KEGG" id="dgg:DGI_0236"/>
<evidence type="ECO:0000313" key="1">
    <source>
        <dbReference type="EMBL" id="AGW12168.1"/>
    </source>
</evidence>
<dbReference type="STRING" id="1121448.DGI_0236"/>
<dbReference type="EMBL" id="CP006585">
    <property type="protein sequence ID" value="AGW12168.1"/>
    <property type="molecule type" value="Genomic_DNA"/>
</dbReference>
<dbReference type="AlphaFoldDB" id="T2G7B6"/>